<evidence type="ECO:0000313" key="2">
    <source>
        <dbReference type="Proteomes" id="UP000006447"/>
    </source>
</evidence>
<organism evidence="1 2">
    <name type="scientific">Rhodococcus opacus RKJ300 = JCM 13270</name>
    <dbReference type="NCBI Taxonomy" id="1165867"/>
    <lineage>
        <taxon>Bacteria</taxon>
        <taxon>Bacillati</taxon>
        <taxon>Actinomycetota</taxon>
        <taxon>Actinomycetes</taxon>
        <taxon>Mycobacteriales</taxon>
        <taxon>Nocardiaceae</taxon>
        <taxon>Rhodococcus</taxon>
    </lineage>
</organism>
<reference evidence="1 2" key="1">
    <citation type="journal article" date="2012" name="J. Bacteriol.">
        <title>Draft genome sequence of the nitrophenol-degrading actinomycete Rhodococcus imtechensis RKJ300.</title>
        <authorList>
            <person name="Vikram S."/>
            <person name="Kumar S."/>
            <person name="Subramanian S."/>
            <person name="Raghava G.P."/>
        </authorList>
    </citation>
    <scope>NUCLEOTIDE SEQUENCE [LARGE SCALE GENOMIC DNA]</scope>
    <source>
        <strain evidence="1 2">RKJ300</strain>
    </source>
</reference>
<proteinExistence type="predicted"/>
<protein>
    <submittedName>
        <fullName evidence="1">Uncharacterized protein</fullName>
    </submittedName>
</protein>
<comment type="caution">
    <text evidence="1">The sequence shown here is derived from an EMBL/GenBank/DDBJ whole genome shotgun (WGS) entry which is preliminary data.</text>
</comment>
<evidence type="ECO:0000313" key="1">
    <source>
        <dbReference type="EMBL" id="EID78598.1"/>
    </source>
</evidence>
<accession>I0WQD2</accession>
<gene>
    <name evidence="1" type="ORF">W59_18589</name>
</gene>
<dbReference type="Proteomes" id="UP000006447">
    <property type="component" value="Unassembled WGS sequence"/>
</dbReference>
<name>I0WQD2_RHOOP</name>
<dbReference type="AlphaFoldDB" id="I0WQD2"/>
<dbReference type="EMBL" id="AJJH01000101">
    <property type="protein sequence ID" value="EID78598.1"/>
    <property type="molecule type" value="Genomic_DNA"/>
</dbReference>
<sequence>MTAASGRFGGGIRQFRHQCLDGVREAEDVPDEDVDVDDVENCSLLLVNASRSPASCAICSGTTNPSDVIRRERGSFGERT</sequence>